<dbReference type="Pfam" id="PF14625">
    <property type="entry name" value="Lustrin_cystein"/>
    <property type="match status" value="6"/>
</dbReference>
<feature type="domain" description="BPTI/Kunitz inhibitor" evidence="2">
    <location>
        <begin position="433"/>
        <end position="486"/>
    </location>
</feature>
<dbReference type="SUPFAM" id="SSF57362">
    <property type="entry name" value="BPTI-like"/>
    <property type="match status" value="1"/>
</dbReference>
<proteinExistence type="predicted"/>
<reference evidence="3" key="1">
    <citation type="submission" date="2020-09" db="EMBL/GenBank/DDBJ databases">
        <authorList>
            <person name="Kikuchi T."/>
        </authorList>
    </citation>
    <scope>NUCLEOTIDE SEQUENCE</scope>
    <source>
        <strain evidence="3">SH1</strain>
    </source>
</reference>
<evidence type="ECO:0000256" key="1">
    <source>
        <dbReference type="SAM" id="SignalP"/>
    </source>
</evidence>
<dbReference type="PROSITE" id="PS50279">
    <property type="entry name" value="BPTI_KUNITZ_2"/>
    <property type="match status" value="1"/>
</dbReference>
<dbReference type="InterPro" id="IPR002223">
    <property type="entry name" value="Kunitz_BPTI"/>
</dbReference>
<dbReference type="InterPro" id="IPR020901">
    <property type="entry name" value="Prtase_inh_Kunz-CS"/>
</dbReference>
<dbReference type="PANTHER" id="PTHR46339">
    <property type="entry name" value="PROTEIN CBG15282-RELATED"/>
    <property type="match status" value="1"/>
</dbReference>
<dbReference type="PROSITE" id="PS00280">
    <property type="entry name" value="BPTI_KUNITZ_1"/>
    <property type="match status" value="1"/>
</dbReference>
<keyword evidence="1" id="KW-0732">Signal</keyword>
<dbReference type="Proteomes" id="UP000614601">
    <property type="component" value="Unassembled WGS sequence"/>
</dbReference>
<dbReference type="Pfam" id="PF00014">
    <property type="entry name" value="Kunitz_BPTI"/>
    <property type="match status" value="1"/>
</dbReference>
<accession>A0A811K504</accession>
<name>A0A811K504_9BILA</name>
<dbReference type="InterPro" id="IPR028150">
    <property type="entry name" value="Lustrin_cystein"/>
</dbReference>
<dbReference type="Proteomes" id="UP000783686">
    <property type="component" value="Unassembled WGS sequence"/>
</dbReference>
<comment type="caution">
    <text evidence="3">The sequence shown here is derived from an EMBL/GenBank/DDBJ whole genome shotgun (WGS) entry which is preliminary data.</text>
</comment>
<dbReference type="CDD" id="cd00109">
    <property type="entry name" value="Kunitz-type"/>
    <property type="match status" value="1"/>
</dbReference>
<dbReference type="Gene3D" id="4.10.410.10">
    <property type="entry name" value="Pancreatic trypsin inhibitor Kunitz domain"/>
    <property type="match status" value="1"/>
</dbReference>
<dbReference type="EMBL" id="CAJFCW020000002">
    <property type="protein sequence ID" value="CAG9091446.1"/>
    <property type="molecule type" value="Genomic_DNA"/>
</dbReference>
<evidence type="ECO:0000313" key="3">
    <source>
        <dbReference type="EMBL" id="CAD5210480.1"/>
    </source>
</evidence>
<dbReference type="InterPro" id="IPR006150">
    <property type="entry name" value="Cys_repeat_1"/>
</dbReference>
<keyword evidence="4" id="KW-1185">Reference proteome</keyword>
<dbReference type="GO" id="GO:0004867">
    <property type="term" value="F:serine-type endopeptidase inhibitor activity"/>
    <property type="evidence" value="ECO:0007669"/>
    <property type="project" value="InterPro"/>
</dbReference>
<dbReference type="PRINTS" id="PR00759">
    <property type="entry name" value="BASICPTASE"/>
</dbReference>
<organism evidence="3 4">
    <name type="scientific">Bursaphelenchus okinawaensis</name>
    <dbReference type="NCBI Taxonomy" id="465554"/>
    <lineage>
        <taxon>Eukaryota</taxon>
        <taxon>Metazoa</taxon>
        <taxon>Ecdysozoa</taxon>
        <taxon>Nematoda</taxon>
        <taxon>Chromadorea</taxon>
        <taxon>Rhabditida</taxon>
        <taxon>Tylenchina</taxon>
        <taxon>Tylenchomorpha</taxon>
        <taxon>Aphelenchoidea</taxon>
        <taxon>Aphelenchoididae</taxon>
        <taxon>Bursaphelenchus</taxon>
    </lineage>
</organism>
<dbReference type="Pfam" id="PF01683">
    <property type="entry name" value="EB"/>
    <property type="match status" value="1"/>
</dbReference>
<dbReference type="InterPro" id="IPR006149">
    <property type="entry name" value="EB_dom"/>
</dbReference>
<feature type="chain" id="PRO_5035681445" description="BPTI/Kunitz inhibitor domain-containing protein" evidence="1">
    <location>
        <begin position="22"/>
        <end position="811"/>
    </location>
</feature>
<evidence type="ECO:0000259" key="2">
    <source>
        <dbReference type="PROSITE" id="PS50279"/>
    </source>
</evidence>
<dbReference type="InterPro" id="IPR036880">
    <property type="entry name" value="Kunitz_BPTI_sf"/>
</dbReference>
<dbReference type="InterPro" id="IPR053014">
    <property type="entry name" value="Cuticle_assoc_divergent"/>
</dbReference>
<dbReference type="AlphaFoldDB" id="A0A811K504"/>
<dbReference type="OrthoDB" id="4473401at2759"/>
<protein>
    <recommendedName>
        <fullName evidence="2">BPTI/Kunitz inhibitor domain-containing protein</fullName>
    </recommendedName>
</protein>
<evidence type="ECO:0000313" key="4">
    <source>
        <dbReference type="Proteomes" id="UP000614601"/>
    </source>
</evidence>
<feature type="signal peptide" evidence="1">
    <location>
        <begin position="1"/>
        <end position="21"/>
    </location>
</feature>
<dbReference type="SMART" id="SM00131">
    <property type="entry name" value="KU"/>
    <property type="match status" value="1"/>
</dbReference>
<dbReference type="SMART" id="SM00289">
    <property type="entry name" value="WR1"/>
    <property type="match status" value="9"/>
</dbReference>
<dbReference type="EMBL" id="CAJFDH010000002">
    <property type="protein sequence ID" value="CAD5210480.1"/>
    <property type="molecule type" value="Genomic_DNA"/>
</dbReference>
<sequence length="811" mass="90124">MFWLVGFVLQISFVISRSGECDPEHSKHWYPVQNDTSKFFFCHPTKRVFQLDECQTENNIPKSFDFALQKCVLPNITADEQHLPSTFELSTSQKDEKLQNHAPKQQFGTVPSLDTIGQKILGRLPEYPRAFNELDVLECPRERTALKVNGNNVECSAAPGQDDPSLLHCGPDGHYRCSFFSKIGDRGICCSRLDAGQIKCPPKMTAVVGKDGSVRACNPRRVGSCRGEGSVCVFDEEQGDFHCCQVDAAEYEDIEDDLEASTMNYLAIGMKQQRPPKYINRPRKYSKDIEDINGCRNGEIPFLDHNKVTLECSDDKVTCPPGFQCYRSRRYQRYICCGVNKGYCPSNSAVLIGPKQRKVSCGPLSGCPEGFYCHKSSHSCCSLEPTAGICEQGLPFINTDGKARYCEETCPKGYKCTKRFKKSVCCPEAQHVCTQPLNIGLHCMMAKSHKQFYYHSESGECRPFIYTGCSGNDNRFESIKLCEDHCHLSSICPVGPALRLANGNMATCSEHVPCPLPEYTCHSTGRGQFCCPSIENFEICPSEAKPYVVSGRPVECHKATECPSNYDCHRPNYHAMGHCCEKPAPMPSPKPITILKPTVRNLPKYKPRPMIAKPTEPMILVAKCADGKTPLRAPDGEIQVCIMNKEMECPNGFKCELDEYLGRFQCCPSNSNTAAEQTCPSGFGIHYNLATGQVIPCDPDVILNSCHRFGMCRYSEQYERHICCTPNSLEGMLRIEQNNSSPQLWSGIHPGGAGCLTDTQCDVIYPKAKCEKGVCKCPGRLKAHQGKCDAECPVGYSEVDGMCTISSSKLT</sequence>
<gene>
    <name evidence="3" type="ORF">BOKJ2_LOCUS3215</name>
</gene>